<evidence type="ECO:0000313" key="2">
    <source>
        <dbReference type="EMBL" id="CAI4212030.1"/>
    </source>
</evidence>
<proteinExistence type="predicted"/>
<feature type="domain" description="Methyltransferase type 11" evidence="1">
    <location>
        <begin position="53"/>
        <end position="154"/>
    </location>
</feature>
<dbReference type="AlphaFoldDB" id="A0A9P1GY44"/>
<sequence length="155" mass="16689">MEPAENCGTLDAWEANAAFWDETIGAEGNKYWQLLQVPCLKRMIPVNSGTRVLELATGNGLGAKLLASQGALVLATDGSESMLKLAAQRTPQDMADRIEYRLLDVTKATAFEALLDDPVVVGGFDVVLINMAIMDIETLDPLAEALPKLLKRGGM</sequence>
<dbReference type="OrthoDB" id="6329284at2759"/>
<dbReference type="Pfam" id="PF08241">
    <property type="entry name" value="Methyltransf_11"/>
    <property type="match status" value="1"/>
</dbReference>
<gene>
    <name evidence="2" type="ORF">PPNO1_LOCUS1799</name>
</gene>
<evidence type="ECO:0000259" key="1">
    <source>
        <dbReference type="Pfam" id="PF08241"/>
    </source>
</evidence>
<dbReference type="EMBL" id="CALLCH030000003">
    <property type="protein sequence ID" value="CAI4212030.1"/>
    <property type="molecule type" value="Genomic_DNA"/>
</dbReference>
<accession>A0A9P1GY44</accession>
<dbReference type="Gene3D" id="3.40.50.150">
    <property type="entry name" value="Vaccinia Virus protein VP39"/>
    <property type="match status" value="1"/>
</dbReference>
<dbReference type="GO" id="GO:0008757">
    <property type="term" value="F:S-adenosylmethionine-dependent methyltransferase activity"/>
    <property type="evidence" value="ECO:0007669"/>
    <property type="project" value="InterPro"/>
</dbReference>
<evidence type="ECO:0000313" key="3">
    <source>
        <dbReference type="Proteomes" id="UP000838763"/>
    </source>
</evidence>
<dbReference type="CDD" id="cd02440">
    <property type="entry name" value="AdoMet_MTases"/>
    <property type="match status" value="1"/>
</dbReference>
<name>A0A9P1GY44_9PEZI</name>
<keyword evidence="3" id="KW-1185">Reference proteome</keyword>
<dbReference type="SUPFAM" id="SSF53335">
    <property type="entry name" value="S-adenosyl-L-methionine-dependent methyltransferases"/>
    <property type="match status" value="1"/>
</dbReference>
<dbReference type="Proteomes" id="UP000838763">
    <property type="component" value="Unassembled WGS sequence"/>
</dbReference>
<reference evidence="2" key="1">
    <citation type="submission" date="2022-11" db="EMBL/GenBank/DDBJ databases">
        <authorList>
            <person name="Scott C."/>
            <person name="Bruce N."/>
        </authorList>
    </citation>
    <scope>NUCLEOTIDE SEQUENCE</scope>
</reference>
<dbReference type="InterPro" id="IPR029063">
    <property type="entry name" value="SAM-dependent_MTases_sf"/>
</dbReference>
<protein>
    <recommendedName>
        <fullName evidence="1">Methyltransferase type 11 domain-containing protein</fullName>
    </recommendedName>
</protein>
<organism evidence="2 3">
    <name type="scientific">Parascedosporium putredinis</name>
    <dbReference type="NCBI Taxonomy" id="1442378"/>
    <lineage>
        <taxon>Eukaryota</taxon>
        <taxon>Fungi</taxon>
        <taxon>Dikarya</taxon>
        <taxon>Ascomycota</taxon>
        <taxon>Pezizomycotina</taxon>
        <taxon>Sordariomycetes</taxon>
        <taxon>Hypocreomycetidae</taxon>
        <taxon>Microascales</taxon>
        <taxon>Microascaceae</taxon>
        <taxon>Parascedosporium</taxon>
    </lineage>
</organism>
<comment type="caution">
    <text evidence="2">The sequence shown here is derived from an EMBL/GenBank/DDBJ whole genome shotgun (WGS) entry which is preliminary data.</text>
</comment>
<dbReference type="InterPro" id="IPR013216">
    <property type="entry name" value="Methyltransf_11"/>
</dbReference>